<dbReference type="GO" id="GO:0006354">
    <property type="term" value="P:DNA-templated transcription elongation"/>
    <property type="evidence" value="ECO:0007669"/>
    <property type="project" value="TreeGrafter"/>
</dbReference>
<evidence type="ECO:0000256" key="9">
    <source>
        <dbReference type="HAMAP-Rule" id="MF_00105"/>
    </source>
</evidence>
<keyword evidence="3 9" id="KW-0805">Transcription regulation</keyword>
<evidence type="ECO:0000313" key="13">
    <source>
        <dbReference type="EMBL" id="MBB5888080.1"/>
    </source>
</evidence>
<evidence type="ECO:0000256" key="6">
    <source>
        <dbReference type="ARBA" id="ARBA00023163"/>
    </source>
</evidence>
<comment type="function">
    <text evidence="7 9 10">Necessary for efficient RNA polymerase transcription elongation past template-encoded arresting sites. The arresting sites in DNA have the property of trapping a certain fraction of elongating RNA polymerases that pass through, resulting in locked ternary complexes. Cleavage of the nascent transcript by cleavage factors such as GreA or GreB allows the resumption of elongation from the new 3'terminus. GreA releases sequences of 2 to 3 nucleotides.</text>
</comment>
<dbReference type="Pfam" id="PF01272">
    <property type="entry name" value="GreA_GreB"/>
    <property type="match status" value="1"/>
</dbReference>
<dbReference type="InterPro" id="IPR028624">
    <property type="entry name" value="Tscrpt_elong_fac_GreA/B"/>
</dbReference>
<dbReference type="PROSITE" id="PS00829">
    <property type="entry name" value="GREAB_1"/>
    <property type="match status" value="1"/>
</dbReference>
<keyword evidence="6 9" id="KW-0804">Transcription</keyword>
<evidence type="ECO:0000256" key="10">
    <source>
        <dbReference type="RuleBase" id="RU000556"/>
    </source>
</evidence>
<dbReference type="InterPro" id="IPR018151">
    <property type="entry name" value="TF_GreA/GreB_CS"/>
</dbReference>
<dbReference type="FunFam" id="3.10.50.30:FF:000001">
    <property type="entry name" value="Transcription elongation factor GreA"/>
    <property type="match status" value="1"/>
</dbReference>
<sequence length="159" mass="17678">MAEKVYQMTQEGLERLEAELEELKLVKRPEVVERIKTAREYGDLSENSEYESAKDEQAFIEGRISTLESMIRSAEIVNSSSVAKNVVVLGKRVSILTEGEDEEETYQIVGTAEADPFSGKISNESPIARALIGRKKGDLVKVELPNGAEMNVKIMKVSQ</sequence>
<reference evidence="13 14" key="1">
    <citation type="submission" date="2020-08" db="EMBL/GenBank/DDBJ databases">
        <title>Genomic Encyclopedia of Type Strains, Phase IV (KMG-IV): sequencing the most valuable type-strain genomes for metagenomic binning, comparative biology and taxonomic classification.</title>
        <authorList>
            <person name="Goeker M."/>
        </authorList>
    </citation>
    <scope>NUCLEOTIDE SEQUENCE [LARGE SCALE GENOMIC DNA]</scope>
    <source>
        <strain evidence="13 14">DSM 14925</strain>
    </source>
</reference>
<comment type="similarity">
    <text evidence="1 9 10">Belongs to the GreA/GreB family.</text>
</comment>
<dbReference type="InterPro" id="IPR006359">
    <property type="entry name" value="Tscrpt_elong_fac_GreA"/>
</dbReference>
<comment type="caution">
    <text evidence="13">The sequence shown here is derived from an EMBL/GenBank/DDBJ whole genome shotgun (WGS) entry which is preliminary data.</text>
</comment>
<dbReference type="GO" id="GO:0032784">
    <property type="term" value="P:regulation of DNA-templated transcription elongation"/>
    <property type="evidence" value="ECO:0007669"/>
    <property type="project" value="UniProtKB-UniRule"/>
</dbReference>
<dbReference type="NCBIfam" id="NF001261">
    <property type="entry name" value="PRK00226.1-2"/>
    <property type="match status" value="1"/>
</dbReference>
<dbReference type="SUPFAM" id="SSF54534">
    <property type="entry name" value="FKBP-like"/>
    <property type="match status" value="1"/>
</dbReference>
<organism evidence="13 14">
    <name type="scientific">Lactovum miscens</name>
    <dbReference type="NCBI Taxonomy" id="190387"/>
    <lineage>
        <taxon>Bacteria</taxon>
        <taxon>Bacillati</taxon>
        <taxon>Bacillota</taxon>
        <taxon>Bacilli</taxon>
        <taxon>Lactobacillales</taxon>
        <taxon>Streptococcaceae</taxon>
        <taxon>Lactovum</taxon>
    </lineage>
</organism>
<dbReference type="NCBIfam" id="NF001263">
    <property type="entry name" value="PRK00226.1-4"/>
    <property type="match status" value="1"/>
</dbReference>
<dbReference type="NCBIfam" id="TIGR01462">
    <property type="entry name" value="greA"/>
    <property type="match status" value="1"/>
</dbReference>
<dbReference type="PIRSF" id="PIRSF006092">
    <property type="entry name" value="GreA_GreB"/>
    <property type="match status" value="1"/>
</dbReference>
<dbReference type="FunFam" id="1.10.287.180:FF:000001">
    <property type="entry name" value="Transcription elongation factor GreA"/>
    <property type="match status" value="1"/>
</dbReference>
<dbReference type="Gene3D" id="3.10.50.30">
    <property type="entry name" value="Transcription elongation factor, GreA/GreB, C-terminal domain"/>
    <property type="match status" value="1"/>
</dbReference>
<dbReference type="PANTHER" id="PTHR30437">
    <property type="entry name" value="TRANSCRIPTION ELONGATION FACTOR GREA"/>
    <property type="match status" value="1"/>
</dbReference>
<protein>
    <recommendedName>
        <fullName evidence="2 9">Transcription elongation factor GreA</fullName>
    </recommendedName>
    <alternativeName>
        <fullName evidence="8 9">Transcript cleavage factor GreA</fullName>
    </alternativeName>
</protein>
<evidence type="ECO:0000256" key="1">
    <source>
        <dbReference type="ARBA" id="ARBA00008213"/>
    </source>
</evidence>
<dbReference type="GO" id="GO:0003746">
    <property type="term" value="F:translation elongation factor activity"/>
    <property type="evidence" value="ECO:0007669"/>
    <property type="project" value="UniProtKB-KW"/>
</dbReference>
<evidence type="ECO:0000256" key="5">
    <source>
        <dbReference type="ARBA" id="ARBA00023125"/>
    </source>
</evidence>
<dbReference type="GO" id="GO:0070063">
    <property type="term" value="F:RNA polymerase binding"/>
    <property type="evidence" value="ECO:0007669"/>
    <property type="project" value="InterPro"/>
</dbReference>
<dbReference type="InterPro" id="IPR023459">
    <property type="entry name" value="Tscrpt_elong_fac_GreA/B_fam"/>
</dbReference>
<dbReference type="EMBL" id="JACHHV010000014">
    <property type="protein sequence ID" value="MBB5888080.1"/>
    <property type="molecule type" value="Genomic_DNA"/>
</dbReference>
<feature type="domain" description="Transcription elongation factor GreA/GreB N-terminal" evidence="12">
    <location>
        <begin position="7"/>
        <end position="76"/>
    </location>
</feature>
<proteinExistence type="inferred from homology"/>
<evidence type="ECO:0000259" key="11">
    <source>
        <dbReference type="Pfam" id="PF01272"/>
    </source>
</evidence>
<accession>A0A841CA70</accession>
<dbReference type="AlphaFoldDB" id="A0A841CA70"/>
<dbReference type="InterPro" id="IPR001437">
    <property type="entry name" value="Tscrpt_elong_fac_GreA/B_C"/>
</dbReference>
<evidence type="ECO:0000313" key="14">
    <source>
        <dbReference type="Proteomes" id="UP000562464"/>
    </source>
</evidence>
<evidence type="ECO:0000259" key="12">
    <source>
        <dbReference type="Pfam" id="PF03449"/>
    </source>
</evidence>
<name>A0A841CA70_9LACT</name>
<dbReference type="SUPFAM" id="SSF46557">
    <property type="entry name" value="GreA transcript cleavage protein, N-terminal domain"/>
    <property type="match status" value="1"/>
</dbReference>
<dbReference type="NCBIfam" id="NF001260">
    <property type="entry name" value="PRK00226.1-1"/>
    <property type="match status" value="1"/>
</dbReference>
<evidence type="ECO:0000256" key="2">
    <source>
        <dbReference type="ARBA" id="ARBA00013729"/>
    </source>
</evidence>
<evidence type="ECO:0000256" key="3">
    <source>
        <dbReference type="ARBA" id="ARBA00023015"/>
    </source>
</evidence>
<dbReference type="InterPro" id="IPR036805">
    <property type="entry name" value="Tscrpt_elong_fac_GreA/B_N_sf"/>
</dbReference>
<keyword evidence="13" id="KW-0648">Protein biosynthesis</keyword>
<dbReference type="PANTHER" id="PTHR30437:SF4">
    <property type="entry name" value="TRANSCRIPTION ELONGATION FACTOR GREA"/>
    <property type="match status" value="1"/>
</dbReference>
<feature type="domain" description="Transcription elongation factor GreA/GreB C-terminal" evidence="11">
    <location>
        <begin position="84"/>
        <end position="158"/>
    </location>
</feature>
<gene>
    <name evidence="9" type="primary">greA</name>
    <name evidence="13" type="ORF">HNQ37_000971</name>
</gene>
<keyword evidence="14" id="KW-1185">Reference proteome</keyword>
<dbReference type="Proteomes" id="UP000562464">
    <property type="component" value="Unassembled WGS sequence"/>
</dbReference>
<dbReference type="Gene3D" id="1.10.287.180">
    <property type="entry name" value="Transcription elongation factor, GreA/GreB, N-terminal domain"/>
    <property type="match status" value="1"/>
</dbReference>
<dbReference type="HAMAP" id="MF_00105">
    <property type="entry name" value="GreA_GreB"/>
    <property type="match status" value="1"/>
</dbReference>
<dbReference type="RefSeq" id="WP_183539797.1">
    <property type="nucleotide sequence ID" value="NZ_DASWOY010000021.1"/>
</dbReference>
<evidence type="ECO:0000256" key="7">
    <source>
        <dbReference type="ARBA" id="ARBA00024916"/>
    </source>
</evidence>
<evidence type="ECO:0000256" key="8">
    <source>
        <dbReference type="ARBA" id="ARBA00030776"/>
    </source>
</evidence>
<keyword evidence="4" id="KW-0175">Coiled coil</keyword>
<dbReference type="GO" id="GO:0003677">
    <property type="term" value="F:DNA binding"/>
    <property type="evidence" value="ECO:0007669"/>
    <property type="project" value="UniProtKB-UniRule"/>
</dbReference>
<dbReference type="InterPro" id="IPR036953">
    <property type="entry name" value="GreA/GreB_C_sf"/>
</dbReference>
<evidence type="ECO:0000256" key="4">
    <source>
        <dbReference type="ARBA" id="ARBA00023054"/>
    </source>
</evidence>
<keyword evidence="5 9" id="KW-0238">DNA-binding</keyword>
<dbReference type="PROSITE" id="PS00830">
    <property type="entry name" value="GREAB_2"/>
    <property type="match status" value="1"/>
</dbReference>
<dbReference type="Pfam" id="PF03449">
    <property type="entry name" value="GreA_GreB_N"/>
    <property type="match status" value="1"/>
</dbReference>
<keyword evidence="13" id="KW-0251">Elongation factor</keyword>
<dbReference type="InterPro" id="IPR022691">
    <property type="entry name" value="Tscrpt_elong_fac_GreA/B_N"/>
</dbReference>